<evidence type="ECO:0000313" key="4">
    <source>
        <dbReference type="Proteomes" id="UP000325933"/>
    </source>
</evidence>
<keyword evidence="1" id="KW-0175">Coiled coil</keyword>
<evidence type="ECO:0000256" key="1">
    <source>
        <dbReference type="SAM" id="Coils"/>
    </source>
</evidence>
<sequence length="473" mass="51181">MTLATSASWPTYRNWRNSAAIGALTAAIFAGPAVRAQTPREAELEARLNQLEAAVTALKGELQAARTDQQADRQASAQIARKADDRVAALENKPAAEGFQIGGTSFKIGGFVKMVGSATRYDDGEMPGGALGKEFYLPQQIPVGGRSSHDVIGHARQSRLSFETETPVGAKTLKSHIEFDFGLATAPAGAQRATNPYTPTLRRAYFTYGNWLLGQEWTTFQSPSLLPETTDFVGPMEGTVFVRQLIAQYRQPLGDNLSLYLAAENPQTETVTPAAAALVDRDNDRMPDLVAKLAYKSKALEWHVAGLMRMLSVNREEQGGAQGDTAMGWGVSGGARVAFGPQGRHDVRLLATYGRGIGRYLGLGAVADVVDDPARAQRLGLVSNLSGYAAVKLGWTDSLRSTFMAGYHRAYYPSDFIVPGLADKAAYSLAGNIFWSPVEHLDLGIEYRHAQRNVVSGLKGQMDRLEMAAKYTF</sequence>
<dbReference type="AlphaFoldDB" id="A0A5J5I0N7"/>
<evidence type="ECO:0000313" key="5">
    <source>
        <dbReference type="Proteomes" id="UP000326364"/>
    </source>
</evidence>
<dbReference type="Proteomes" id="UP000325933">
    <property type="component" value="Unassembled WGS sequence"/>
</dbReference>
<dbReference type="SUPFAM" id="SSF56935">
    <property type="entry name" value="Porins"/>
    <property type="match status" value="1"/>
</dbReference>
<comment type="caution">
    <text evidence="3">The sequence shown here is derived from an EMBL/GenBank/DDBJ whole genome shotgun (WGS) entry which is preliminary data.</text>
</comment>
<gene>
    <name evidence="3" type="ORF">F4U95_17370</name>
    <name evidence="2" type="ORF">F4U96_17245</name>
</gene>
<reference evidence="4 5" key="1">
    <citation type="submission" date="2019-09" db="EMBL/GenBank/DDBJ databases">
        <authorList>
            <person name="Feng G."/>
        </authorList>
    </citation>
    <scope>NUCLEOTIDE SEQUENCE [LARGE SCALE GENOMIC DNA]</scope>
    <source>
        <strain evidence="3 4">KACC 19283</strain>
        <strain evidence="2 5">KACC 19284</strain>
    </source>
</reference>
<feature type="coiled-coil region" evidence="1">
    <location>
        <begin position="41"/>
        <end position="68"/>
    </location>
</feature>
<name>A0A5J5I0N7_9SPHN</name>
<keyword evidence="5" id="KW-1185">Reference proteome</keyword>
<organism evidence="3 4">
    <name type="scientific">Sphingobium limneticum</name>
    <dbReference type="NCBI Taxonomy" id="1007511"/>
    <lineage>
        <taxon>Bacteria</taxon>
        <taxon>Pseudomonadati</taxon>
        <taxon>Pseudomonadota</taxon>
        <taxon>Alphaproteobacteria</taxon>
        <taxon>Sphingomonadales</taxon>
        <taxon>Sphingomonadaceae</taxon>
        <taxon>Sphingobium</taxon>
    </lineage>
</organism>
<evidence type="ECO:0000313" key="2">
    <source>
        <dbReference type="EMBL" id="KAA9014037.1"/>
    </source>
</evidence>
<dbReference type="Proteomes" id="UP000326364">
    <property type="component" value="Unassembled WGS sequence"/>
</dbReference>
<accession>A0A5J5I0N7</accession>
<proteinExistence type="predicted"/>
<evidence type="ECO:0008006" key="6">
    <source>
        <dbReference type="Google" id="ProtNLM"/>
    </source>
</evidence>
<evidence type="ECO:0000313" key="3">
    <source>
        <dbReference type="EMBL" id="KAA9027194.1"/>
    </source>
</evidence>
<dbReference type="EMBL" id="VYQB01000014">
    <property type="protein sequence ID" value="KAA9014037.1"/>
    <property type="molecule type" value="Genomic_DNA"/>
</dbReference>
<dbReference type="InterPro" id="IPR045748">
    <property type="entry name" value="DcaP"/>
</dbReference>
<dbReference type="EMBL" id="VYQA01000014">
    <property type="protein sequence ID" value="KAA9027194.1"/>
    <property type="molecule type" value="Genomic_DNA"/>
</dbReference>
<dbReference type="Pfam" id="PF19577">
    <property type="entry name" value="DcaP"/>
    <property type="match status" value="1"/>
</dbReference>
<protein>
    <recommendedName>
        <fullName evidence="6">Porin</fullName>
    </recommendedName>
</protein>